<comment type="caution">
    <text evidence="2">The sequence shown here is derived from an EMBL/GenBank/DDBJ whole genome shotgun (WGS) entry which is preliminary data.</text>
</comment>
<feature type="compositionally biased region" description="Low complexity" evidence="1">
    <location>
        <begin position="42"/>
        <end position="65"/>
    </location>
</feature>
<evidence type="ECO:0000256" key="1">
    <source>
        <dbReference type="SAM" id="MobiDB-lite"/>
    </source>
</evidence>
<gene>
    <name evidence="2" type="ORF">HGRIS_011767</name>
</gene>
<accession>A0ABR3JY75</accession>
<dbReference type="Proteomes" id="UP001556367">
    <property type="component" value="Unassembled WGS sequence"/>
</dbReference>
<name>A0ABR3JY75_9AGAR</name>
<evidence type="ECO:0000313" key="2">
    <source>
        <dbReference type="EMBL" id="KAL0960130.1"/>
    </source>
</evidence>
<evidence type="ECO:0000313" key="3">
    <source>
        <dbReference type="Proteomes" id="UP001556367"/>
    </source>
</evidence>
<feature type="region of interest" description="Disordered" evidence="1">
    <location>
        <begin position="90"/>
        <end position="120"/>
    </location>
</feature>
<feature type="compositionally biased region" description="Polar residues" evidence="1">
    <location>
        <begin position="18"/>
        <end position="35"/>
    </location>
</feature>
<keyword evidence="3" id="KW-1185">Reference proteome</keyword>
<dbReference type="EMBL" id="JASNQZ010000002">
    <property type="protein sequence ID" value="KAL0960130.1"/>
    <property type="molecule type" value="Genomic_DNA"/>
</dbReference>
<sequence>MAALGSLRTLALGLGGTKRSQIRNPAMSGSSTTSPDAPGPAGPSTQASAAPAQASVPASTSTTSHKSSKIHLTIPDVANLFIKMRRAGNNARASSAAPKPNFVESISGDRPQSHNELSGQGVTSIRKLPMAMEDTYVCIGGVNAKMLLRATRTSLMEQAEQAGANVLVDEQWKCTIRGPKNGRTNGAFKVTIQYSASAARSVVSDPHKPVALENAKGIPGLMTILRRNE</sequence>
<proteinExistence type="predicted"/>
<organism evidence="2 3">
    <name type="scientific">Hohenbuehelia grisea</name>
    <dbReference type="NCBI Taxonomy" id="104357"/>
    <lineage>
        <taxon>Eukaryota</taxon>
        <taxon>Fungi</taxon>
        <taxon>Dikarya</taxon>
        <taxon>Basidiomycota</taxon>
        <taxon>Agaricomycotina</taxon>
        <taxon>Agaricomycetes</taxon>
        <taxon>Agaricomycetidae</taxon>
        <taxon>Agaricales</taxon>
        <taxon>Pleurotineae</taxon>
        <taxon>Pleurotaceae</taxon>
        <taxon>Hohenbuehelia</taxon>
    </lineage>
</organism>
<reference evidence="3" key="1">
    <citation type="submission" date="2024-06" db="EMBL/GenBank/DDBJ databases">
        <title>Multi-omics analyses provide insights into the biosynthesis of the anticancer antibiotic pleurotin in Hohenbuehelia grisea.</title>
        <authorList>
            <person name="Weaver J.A."/>
            <person name="Alberti F."/>
        </authorList>
    </citation>
    <scope>NUCLEOTIDE SEQUENCE [LARGE SCALE GENOMIC DNA]</scope>
    <source>
        <strain evidence="3">T-177</strain>
    </source>
</reference>
<feature type="region of interest" description="Disordered" evidence="1">
    <location>
        <begin position="13"/>
        <end position="69"/>
    </location>
</feature>
<protein>
    <submittedName>
        <fullName evidence="2">Uncharacterized protein</fullName>
    </submittedName>
</protein>